<proteinExistence type="predicted"/>
<dbReference type="Gramene" id="PRQ44807">
    <property type="protein sequence ID" value="PRQ44807"/>
    <property type="gene ID" value="RchiOBHm_Chr3g0483321"/>
</dbReference>
<name>A0A2P6REF7_ROSCH</name>
<comment type="caution">
    <text evidence="1">The sequence shown here is derived from an EMBL/GenBank/DDBJ whole genome shotgun (WGS) entry which is preliminary data.</text>
</comment>
<evidence type="ECO:0000313" key="2">
    <source>
        <dbReference type="Proteomes" id="UP000238479"/>
    </source>
</evidence>
<dbReference type="EMBL" id="PDCK01000041">
    <property type="protein sequence ID" value="PRQ44807.1"/>
    <property type="molecule type" value="Genomic_DNA"/>
</dbReference>
<organism evidence="1 2">
    <name type="scientific">Rosa chinensis</name>
    <name type="common">China rose</name>
    <dbReference type="NCBI Taxonomy" id="74649"/>
    <lineage>
        <taxon>Eukaryota</taxon>
        <taxon>Viridiplantae</taxon>
        <taxon>Streptophyta</taxon>
        <taxon>Embryophyta</taxon>
        <taxon>Tracheophyta</taxon>
        <taxon>Spermatophyta</taxon>
        <taxon>Magnoliopsida</taxon>
        <taxon>eudicotyledons</taxon>
        <taxon>Gunneridae</taxon>
        <taxon>Pentapetalae</taxon>
        <taxon>rosids</taxon>
        <taxon>fabids</taxon>
        <taxon>Rosales</taxon>
        <taxon>Rosaceae</taxon>
        <taxon>Rosoideae</taxon>
        <taxon>Rosoideae incertae sedis</taxon>
        <taxon>Rosa</taxon>
    </lineage>
</organism>
<sequence length="99" mass="10745">MDKSGNQVPVPIAVEEVAVDGFFLPVMPLVEDPPVVDGASGIGQTKGSGIGLCPDGPDRGLKYGFKPKKKNLPKQRIPQNYIFFCKSSFVIEKRKGKLK</sequence>
<keyword evidence="2" id="KW-1185">Reference proteome</keyword>
<evidence type="ECO:0000313" key="1">
    <source>
        <dbReference type="EMBL" id="PRQ44807.1"/>
    </source>
</evidence>
<protein>
    <submittedName>
        <fullName evidence="1">Uncharacterized protein</fullName>
    </submittedName>
</protein>
<dbReference type="Proteomes" id="UP000238479">
    <property type="component" value="Chromosome 3"/>
</dbReference>
<reference evidence="1 2" key="1">
    <citation type="journal article" date="2018" name="Nat. Genet.">
        <title>The Rosa genome provides new insights in the design of modern roses.</title>
        <authorList>
            <person name="Bendahmane M."/>
        </authorList>
    </citation>
    <scope>NUCLEOTIDE SEQUENCE [LARGE SCALE GENOMIC DNA]</scope>
    <source>
        <strain evidence="2">cv. Old Blush</strain>
    </source>
</reference>
<gene>
    <name evidence="1" type="ORF">RchiOBHm_Chr3g0483321</name>
</gene>
<dbReference type="AlphaFoldDB" id="A0A2P6REF7"/>
<accession>A0A2P6REF7</accession>